<dbReference type="EMBL" id="JAGIZA010000003">
    <property type="protein sequence ID" value="MBP0492213.1"/>
    <property type="molecule type" value="Genomic_DNA"/>
</dbReference>
<comment type="caution">
    <text evidence="1">The sequence shown here is derived from an EMBL/GenBank/DDBJ whole genome shotgun (WGS) entry which is preliminary data.</text>
</comment>
<reference evidence="1" key="1">
    <citation type="submission" date="2021-03" db="EMBL/GenBank/DDBJ databases">
        <authorList>
            <person name="So Y."/>
        </authorList>
    </citation>
    <scope>NUCLEOTIDE SEQUENCE</scope>
    <source>
        <strain evidence="1">SG15</strain>
    </source>
</reference>
<sequence>MADETSGEAVGDAAAISAWIEHHTKPGEDNMRDPFCAPRIECVDGFRVSVQAGAYHYCLPREMCGPWTHFECGFPSAAVPEWLEWRDGPGPDTETVFGWVPATAIMDVIRQHGGAAALGALTMRGDAA</sequence>
<keyword evidence="2" id="KW-1185">Reference proteome</keyword>
<proteinExistence type="predicted"/>
<gene>
    <name evidence="1" type="ORF">J5Y10_05405</name>
</gene>
<evidence type="ECO:0000313" key="2">
    <source>
        <dbReference type="Proteomes" id="UP000677537"/>
    </source>
</evidence>
<protein>
    <submittedName>
        <fullName evidence="1">Uncharacterized protein</fullName>
    </submittedName>
</protein>
<organism evidence="1 2">
    <name type="scientific">Roseomonas indoligenes</name>
    <dbReference type="NCBI Taxonomy" id="2820811"/>
    <lineage>
        <taxon>Bacteria</taxon>
        <taxon>Pseudomonadati</taxon>
        <taxon>Pseudomonadota</taxon>
        <taxon>Alphaproteobacteria</taxon>
        <taxon>Acetobacterales</taxon>
        <taxon>Roseomonadaceae</taxon>
        <taxon>Roseomonas</taxon>
    </lineage>
</organism>
<dbReference type="RefSeq" id="WP_209371608.1">
    <property type="nucleotide sequence ID" value="NZ_JAGIZA010000003.1"/>
</dbReference>
<evidence type="ECO:0000313" key="1">
    <source>
        <dbReference type="EMBL" id="MBP0492213.1"/>
    </source>
</evidence>
<name>A0A940MQL7_9PROT</name>
<dbReference type="Proteomes" id="UP000677537">
    <property type="component" value="Unassembled WGS sequence"/>
</dbReference>
<accession>A0A940MQL7</accession>
<dbReference type="AlphaFoldDB" id="A0A940MQL7"/>